<comment type="caution">
    <text evidence="8">The sequence shown here is derived from an EMBL/GenBank/DDBJ whole genome shotgun (WGS) entry which is preliminary data.</text>
</comment>
<evidence type="ECO:0000256" key="5">
    <source>
        <dbReference type="ARBA" id="ARBA00022840"/>
    </source>
</evidence>
<evidence type="ECO:0000256" key="1">
    <source>
        <dbReference type="ARBA" id="ARBA00004202"/>
    </source>
</evidence>
<evidence type="ECO:0000313" key="8">
    <source>
        <dbReference type="EMBL" id="NIH53207.1"/>
    </source>
</evidence>
<organism evidence="8 9">
    <name type="scientific">Lysinibacter cavernae</name>
    <dbReference type="NCBI Taxonomy" id="1640652"/>
    <lineage>
        <taxon>Bacteria</taxon>
        <taxon>Bacillati</taxon>
        <taxon>Actinomycetota</taxon>
        <taxon>Actinomycetes</taxon>
        <taxon>Micrococcales</taxon>
        <taxon>Microbacteriaceae</taxon>
        <taxon>Lysinibacter</taxon>
    </lineage>
</organism>
<comment type="similarity">
    <text evidence="2">Belongs to the ABC transporter superfamily.</text>
</comment>
<dbReference type="InterPro" id="IPR003439">
    <property type="entry name" value="ABC_transporter-like_ATP-bd"/>
</dbReference>
<feature type="domain" description="ABC transporter" evidence="7">
    <location>
        <begin position="5"/>
        <end position="230"/>
    </location>
</feature>
<reference evidence="8 9" key="1">
    <citation type="submission" date="2020-02" db="EMBL/GenBank/DDBJ databases">
        <title>Sequencing the genomes of 1000 actinobacteria strains.</title>
        <authorList>
            <person name="Klenk H.-P."/>
        </authorList>
    </citation>
    <scope>NUCLEOTIDE SEQUENCE [LARGE SCALE GENOMIC DNA]</scope>
    <source>
        <strain evidence="8 9">DSM 27960</strain>
    </source>
</reference>
<dbReference type="InterPro" id="IPR027417">
    <property type="entry name" value="P-loop_NTPase"/>
</dbReference>
<evidence type="ECO:0000256" key="3">
    <source>
        <dbReference type="ARBA" id="ARBA00022448"/>
    </source>
</evidence>
<dbReference type="CDD" id="cd03230">
    <property type="entry name" value="ABC_DR_subfamily_A"/>
    <property type="match status" value="1"/>
</dbReference>
<dbReference type="EMBL" id="JAAMOX010000001">
    <property type="protein sequence ID" value="NIH53207.1"/>
    <property type="molecule type" value="Genomic_DNA"/>
</dbReference>
<dbReference type="PROSITE" id="PS00211">
    <property type="entry name" value="ABC_TRANSPORTER_1"/>
    <property type="match status" value="1"/>
</dbReference>
<keyword evidence="9" id="KW-1185">Reference proteome</keyword>
<keyword evidence="3" id="KW-0813">Transport</keyword>
<dbReference type="PANTHER" id="PTHR42711">
    <property type="entry name" value="ABC TRANSPORTER ATP-BINDING PROTEIN"/>
    <property type="match status" value="1"/>
</dbReference>
<dbReference type="RefSeq" id="WP_167148632.1">
    <property type="nucleotide sequence ID" value="NZ_JAAMOX010000001.1"/>
</dbReference>
<dbReference type="Pfam" id="PF00005">
    <property type="entry name" value="ABC_tran"/>
    <property type="match status" value="1"/>
</dbReference>
<dbReference type="SUPFAM" id="SSF52540">
    <property type="entry name" value="P-loop containing nucleoside triphosphate hydrolases"/>
    <property type="match status" value="1"/>
</dbReference>
<protein>
    <submittedName>
        <fullName evidence="8">ABC-2 type transport system ATP-binding protein</fullName>
    </submittedName>
</protein>
<evidence type="ECO:0000256" key="2">
    <source>
        <dbReference type="ARBA" id="ARBA00005417"/>
    </source>
</evidence>
<dbReference type="SMART" id="SM00382">
    <property type="entry name" value="AAA"/>
    <property type="match status" value="1"/>
</dbReference>
<dbReference type="AlphaFoldDB" id="A0A7X5R0I4"/>
<dbReference type="InterPro" id="IPR017871">
    <property type="entry name" value="ABC_transporter-like_CS"/>
</dbReference>
<evidence type="ECO:0000256" key="4">
    <source>
        <dbReference type="ARBA" id="ARBA00022741"/>
    </source>
</evidence>
<dbReference type="InterPro" id="IPR050763">
    <property type="entry name" value="ABC_transporter_ATP-binding"/>
</dbReference>
<gene>
    <name evidence="8" type="ORF">FHX76_001075</name>
</gene>
<sequence length="308" mass="32900">MSYTIETADLTKRFGSRVALNNISLQVPPGKIFGLIGPNGAGKTTTMRILLDIMRPTSGTVSVLGTSPHRGGVGLRRKIGYLPGELSLEGRVTGHALLSHYADLSGGVPRADITALTDRLDLDLSRQVHGLSKGNKQKLGIVQALMHRPPLLVLDEPTSGLDPLVQQTFLELVREARDAGQTVLLSSHVLSEIEQVADEVALLRRGEIATVSTVSALRESATRRVVAKLRGSTSILDTLTQVQGLTAIEHQPGEEADGVLHISGALEGSPDPFIKALARFDVLDVSIEAPNLEDAVLGLYEGGQTHER</sequence>
<dbReference type="Gene3D" id="3.40.50.300">
    <property type="entry name" value="P-loop containing nucleotide triphosphate hydrolases"/>
    <property type="match status" value="1"/>
</dbReference>
<dbReference type="InterPro" id="IPR003593">
    <property type="entry name" value="AAA+_ATPase"/>
</dbReference>
<dbReference type="GO" id="GO:0046677">
    <property type="term" value="P:response to antibiotic"/>
    <property type="evidence" value="ECO:0007669"/>
    <property type="project" value="UniProtKB-KW"/>
</dbReference>
<accession>A0A7X5R0I4</accession>
<keyword evidence="5 8" id="KW-0067">ATP-binding</keyword>
<evidence type="ECO:0000313" key="9">
    <source>
        <dbReference type="Proteomes" id="UP000541033"/>
    </source>
</evidence>
<evidence type="ECO:0000256" key="6">
    <source>
        <dbReference type="ARBA" id="ARBA00023251"/>
    </source>
</evidence>
<keyword evidence="6" id="KW-0046">Antibiotic resistance</keyword>
<dbReference type="GO" id="GO:0005524">
    <property type="term" value="F:ATP binding"/>
    <property type="evidence" value="ECO:0007669"/>
    <property type="project" value="UniProtKB-KW"/>
</dbReference>
<dbReference type="GO" id="GO:0016887">
    <property type="term" value="F:ATP hydrolysis activity"/>
    <property type="evidence" value="ECO:0007669"/>
    <property type="project" value="InterPro"/>
</dbReference>
<dbReference type="PROSITE" id="PS50893">
    <property type="entry name" value="ABC_TRANSPORTER_2"/>
    <property type="match status" value="1"/>
</dbReference>
<dbReference type="Proteomes" id="UP000541033">
    <property type="component" value="Unassembled WGS sequence"/>
</dbReference>
<name>A0A7X5R0I4_9MICO</name>
<dbReference type="GO" id="GO:0005886">
    <property type="term" value="C:plasma membrane"/>
    <property type="evidence" value="ECO:0007669"/>
    <property type="project" value="UniProtKB-SubCell"/>
</dbReference>
<dbReference type="PANTHER" id="PTHR42711:SF5">
    <property type="entry name" value="ABC TRANSPORTER ATP-BINDING PROTEIN NATA"/>
    <property type="match status" value="1"/>
</dbReference>
<comment type="subcellular location">
    <subcellularLocation>
        <location evidence="1">Cell membrane</location>
        <topology evidence="1">Peripheral membrane protein</topology>
    </subcellularLocation>
</comment>
<proteinExistence type="inferred from homology"/>
<keyword evidence="4" id="KW-0547">Nucleotide-binding</keyword>
<evidence type="ECO:0000259" key="7">
    <source>
        <dbReference type="PROSITE" id="PS50893"/>
    </source>
</evidence>